<dbReference type="PANTHER" id="PTHR15044">
    <property type="entry name" value="NEUROPEPTIDE FF"/>
    <property type="match status" value="1"/>
</dbReference>
<reference evidence="3 4" key="1">
    <citation type="journal article" date="2020" name="G3 (Bethesda)">
        <title>Draft Genome of the Common Snapping Turtle, Chelydra serpentina, a Model for Phenotypic Plasticity in Reptiles.</title>
        <authorList>
            <person name="Das D."/>
            <person name="Singh S.K."/>
            <person name="Bierstedt J."/>
            <person name="Erickson A."/>
            <person name="Galli G.L.J."/>
            <person name="Crossley D.A. 2nd"/>
            <person name="Rhen T."/>
        </authorList>
    </citation>
    <scope>NUCLEOTIDE SEQUENCE [LARGE SCALE GENOMIC DNA]</scope>
    <source>
        <strain evidence="3">KW</strain>
    </source>
</reference>
<dbReference type="Pfam" id="PF15085">
    <property type="entry name" value="NPFF"/>
    <property type="match status" value="1"/>
</dbReference>
<dbReference type="Proteomes" id="UP000765507">
    <property type="component" value="Unassembled WGS sequence"/>
</dbReference>
<dbReference type="GO" id="GO:0098794">
    <property type="term" value="C:postsynapse"/>
    <property type="evidence" value="ECO:0007669"/>
    <property type="project" value="GOC"/>
</dbReference>
<dbReference type="GO" id="GO:0043204">
    <property type="term" value="C:perikaryon"/>
    <property type="evidence" value="ECO:0007669"/>
    <property type="project" value="TreeGrafter"/>
</dbReference>
<organism evidence="3 4">
    <name type="scientific">Chelydra serpentina</name>
    <name type="common">Snapping turtle</name>
    <name type="synonym">Testudo serpentina</name>
    <dbReference type="NCBI Taxonomy" id="8475"/>
    <lineage>
        <taxon>Eukaryota</taxon>
        <taxon>Metazoa</taxon>
        <taxon>Chordata</taxon>
        <taxon>Craniata</taxon>
        <taxon>Vertebrata</taxon>
        <taxon>Euteleostomi</taxon>
        <taxon>Archelosauria</taxon>
        <taxon>Testudinata</taxon>
        <taxon>Testudines</taxon>
        <taxon>Cryptodira</taxon>
        <taxon>Durocryptodira</taxon>
        <taxon>Americhelydia</taxon>
        <taxon>Chelydroidea</taxon>
        <taxon>Chelydridae</taxon>
        <taxon>Chelydra</taxon>
    </lineage>
</organism>
<dbReference type="PANTHER" id="PTHR15044:SF0">
    <property type="entry name" value="PRO-FMRFAMIDE-RELATED NEUROPEPTIDE FF"/>
    <property type="match status" value="1"/>
</dbReference>
<evidence type="ECO:0000313" key="3">
    <source>
        <dbReference type="EMBL" id="KAG6927149.1"/>
    </source>
</evidence>
<dbReference type="OrthoDB" id="8878267at2759"/>
<proteinExistence type="predicted"/>
<comment type="caution">
    <text evidence="3">The sequence shown here is derived from an EMBL/GenBank/DDBJ whole genome shotgun (WGS) entry which is preliminary data.</text>
</comment>
<evidence type="ECO:0000313" key="4">
    <source>
        <dbReference type="Proteomes" id="UP000765507"/>
    </source>
</evidence>
<name>A0A8T1SDW4_CHESE</name>
<dbReference type="GO" id="GO:0060079">
    <property type="term" value="P:excitatory postsynaptic potential"/>
    <property type="evidence" value="ECO:0007669"/>
    <property type="project" value="TreeGrafter"/>
</dbReference>
<dbReference type="InterPro" id="IPR008065">
    <property type="entry name" value="NPFF"/>
</dbReference>
<feature type="region of interest" description="Disordered" evidence="1">
    <location>
        <begin position="1"/>
        <end position="20"/>
    </location>
</feature>
<evidence type="ECO:0000256" key="2">
    <source>
        <dbReference type="SAM" id="SignalP"/>
    </source>
</evidence>
<dbReference type="GO" id="GO:0007218">
    <property type="term" value="P:neuropeptide signaling pathway"/>
    <property type="evidence" value="ECO:0007669"/>
    <property type="project" value="UniProtKB-KW"/>
</dbReference>
<dbReference type="GO" id="GO:0005615">
    <property type="term" value="C:extracellular space"/>
    <property type="evidence" value="ECO:0007669"/>
    <property type="project" value="TreeGrafter"/>
</dbReference>
<protein>
    <submittedName>
        <fullName evidence="3">Neuropeptide FF-amide peptide</fullName>
    </submittedName>
</protein>
<feature type="non-terminal residue" evidence="3">
    <location>
        <position position="152"/>
    </location>
</feature>
<dbReference type="GO" id="GO:0030425">
    <property type="term" value="C:dendrite"/>
    <property type="evidence" value="ECO:0007669"/>
    <property type="project" value="TreeGrafter"/>
</dbReference>
<gene>
    <name evidence="3" type="primary">npff</name>
    <name evidence="3" type="ORF">G0U57_010406</name>
</gene>
<feature type="signal peptide" evidence="2">
    <location>
        <begin position="1"/>
        <end position="43"/>
    </location>
</feature>
<dbReference type="GO" id="GO:0043679">
    <property type="term" value="C:axon terminus"/>
    <property type="evidence" value="ECO:0007669"/>
    <property type="project" value="TreeGrafter"/>
</dbReference>
<evidence type="ECO:0000256" key="1">
    <source>
        <dbReference type="SAM" id="MobiDB-lite"/>
    </source>
</evidence>
<keyword evidence="3" id="KW-0527">Neuropeptide</keyword>
<accession>A0A8T1SDW4</accession>
<dbReference type="GO" id="GO:0005184">
    <property type="term" value="F:neuropeptide hormone activity"/>
    <property type="evidence" value="ECO:0007669"/>
    <property type="project" value="InterPro"/>
</dbReference>
<keyword evidence="4" id="KW-1185">Reference proteome</keyword>
<sequence length="152" mass="16623">EGVCTAQGGSGRGSGPRDHTAAMDGRLALLLALLSGTVTPGQCQEGGSVSKETLVEEPDSYLERISDLLQESEDRAPRPLSNERLPGTLLRSLLYALQRPGRSPSFLFQPQRFGRETRGSWGSEGRLSQRGWDSMASQFWSMAVPQRFGKKK</sequence>
<dbReference type="AlphaFoldDB" id="A0A8T1SDW4"/>
<dbReference type="EMBL" id="JAHGAV010000277">
    <property type="protein sequence ID" value="KAG6927149.1"/>
    <property type="molecule type" value="Genomic_DNA"/>
</dbReference>
<feature type="chain" id="PRO_5035713996" evidence="2">
    <location>
        <begin position="44"/>
        <end position="152"/>
    </location>
</feature>
<dbReference type="GO" id="GO:0001664">
    <property type="term" value="F:G protein-coupled receptor binding"/>
    <property type="evidence" value="ECO:0007669"/>
    <property type="project" value="TreeGrafter"/>
</dbReference>
<keyword evidence="2" id="KW-0732">Signal</keyword>